<keyword evidence="8" id="KW-0863">Zinc-finger</keyword>
<comment type="subcellular location">
    <subcellularLocation>
        <location evidence="2">Chromosome</location>
    </subcellularLocation>
    <subcellularLocation>
        <location evidence="1">Nucleus</location>
    </subcellularLocation>
</comment>
<dbReference type="SMART" id="SM00508">
    <property type="entry name" value="PostSET"/>
    <property type="match status" value="1"/>
</dbReference>
<feature type="domain" description="Post-SET" evidence="13">
    <location>
        <begin position="882"/>
        <end position="898"/>
    </location>
</feature>
<dbReference type="PROSITE" id="PS50868">
    <property type="entry name" value="POST_SET"/>
    <property type="match status" value="1"/>
</dbReference>
<evidence type="ECO:0000256" key="7">
    <source>
        <dbReference type="ARBA" id="ARBA00022723"/>
    </source>
</evidence>
<feature type="compositionally biased region" description="Basic and acidic residues" evidence="11">
    <location>
        <begin position="91"/>
        <end position="100"/>
    </location>
</feature>
<keyword evidence="9" id="KW-0862">Zinc</keyword>
<feature type="compositionally biased region" description="Basic residues" evidence="11">
    <location>
        <begin position="1094"/>
        <end position="1105"/>
    </location>
</feature>
<dbReference type="Gene3D" id="2.170.270.10">
    <property type="entry name" value="SET domain"/>
    <property type="match status" value="1"/>
</dbReference>
<dbReference type="Pfam" id="PF17907">
    <property type="entry name" value="AWS"/>
    <property type="match status" value="1"/>
</dbReference>
<feature type="compositionally biased region" description="Basic and acidic residues" evidence="11">
    <location>
        <begin position="447"/>
        <end position="477"/>
    </location>
</feature>
<evidence type="ECO:0000259" key="12">
    <source>
        <dbReference type="PROSITE" id="PS50280"/>
    </source>
</evidence>
<dbReference type="PROSITE" id="PS51215">
    <property type="entry name" value="AWS"/>
    <property type="match status" value="1"/>
</dbReference>
<feature type="compositionally biased region" description="Polar residues" evidence="11">
    <location>
        <begin position="1535"/>
        <end position="1544"/>
    </location>
</feature>
<name>A0AAE1US20_9SOLA</name>
<dbReference type="GO" id="GO:0032259">
    <property type="term" value="P:methylation"/>
    <property type="evidence" value="ECO:0007669"/>
    <property type="project" value="UniProtKB-KW"/>
</dbReference>
<dbReference type="InterPro" id="IPR001214">
    <property type="entry name" value="SET_dom"/>
</dbReference>
<dbReference type="GO" id="GO:0042054">
    <property type="term" value="F:histone methyltransferase activity"/>
    <property type="evidence" value="ECO:0007669"/>
    <property type="project" value="InterPro"/>
</dbReference>
<dbReference type="InterPro" id="IPR011124">
    <property type="entry name" value="Znf_CW"/>
</dbReference>
<dbReference type="InterPro" id="IPR050777">
    <property type="entry name" value="SET2_Histone-Lys_MeTrsfase"/>
</dbReference>
<proteinExistence type="predicted"/>
<organism evidence="16 17">
    <name type="scientific">Anisodus tanguticus</name>
    <dbReference type="NCBI Taxonomy" id="243964"/>
    <lineage>
        <taxon>Eukaryota</taxon>
        <taxon>Viridiplantae</taxon>
        <taxon>Streptophyta</taxon>
        <taxon>Embryophyta</taxon>
        <taxon>Tracheophyta</taxon>
        <taxon>Spermatophyta</taxon>
        <taxon>Magnoliopsida</taxon>
        <taxon>eudicotyledons</taxon>
        <taxon>Gunneridae</taxon>
        <taxon>Pentapetalae</taxon>
        <taxon>asterids</taxon>
        <taxon>lamiids</taxon>
        <taxon>Solanales</taxon>
        <taxon>Solanaceae</taxon>
        <taxon>Solanoideae</taxon>
        <taxon>Hyoscyameae</taxon>
        <taxon>Anisodus</taxon>
    </lineage>
</organism>
<keyword evidence="10" id="KW-0539">Nucleus</keyword>
<dbReference type="GO" id="GO:0005634">
    <property type="term" value="C:nucleus"/>
    <property type="evidence" value="ECO:0007669"/>
    <property type="project" value="UniProtKB-SubCell"/>
</dbReference>
<gene>
    <name evidence="16" type="ORF">RND71_039488</name>
</gene>
<feature type="compositionally biased region" description="Polar residues" evidence="11">
    <location>
        <begin position="227"/>
        <end position="245"/>
    </location>
</feature>
<keyword evidence="17" id="KW-1185">Reference proteome</keyword>
<evidence type="ECO:0000259" key="14">
    <source>
        <dbReference type="PROSITE" id="PS51050"/>
    </source>
</evidence>
<dbReference type="PROSITE" id="PS51050">
    <property type="entry name" value="ZF_CW"/>
    <property type="match status" value="1"/>
</dbReference>
<evidence type="ECO:0000313" key="16">
    <source>
        <dbReference type="EMBL" id="KAK4340987.1"/>
    </source>
</evidence>
<dbReference type="PROSITE" id="PS50280">
    <property type="entry name" value="SET"/>
    <property type="match status" value="1"/>
</dbReference>
<feature type="region of interest" description="Disordered" evidence="11">
    <location>
        <begin position="400"/>
        <end position="490"/>
    </location>
</feature>
<evidence type="ECO:0000259" key="13">
    <source>
        <dbReference type="PROSITE" id="PS50868"/>
    </source>
</evidence>
<feature type="compositionally biased region" description="Polar residues" evidence="11">
    <location>
        <begin position="433"/>
        <end position="445"/>
    </location>
</feature>
<comment type="caution">
    <text evidence="16">The sequence shown here is derived from an EMBL/GenBank/DDBJ whole genome shotgun (WGS) entry which is preliminary data.</text>
</comment>
<dbReference type="Pfam" id="PF00856">
    <property type="entry name" value="SET"/>
    <property type="match status" value="1"/>
</dbReference>
<evidence type="ECO:0000256" key="3">
    <source>
        <dbReference type="ARBA" id="ARBA00022454"/>
    </source>
</evidence>
<keyword evidence="5" id="KW-0808">Transferase</keyword>
<evidence type="ECO:0008006" key="18">
    <source>
        <dbReference type="Google" id="ProtNLM"/>
    </source>
</evidence>
<evidence type="ECO:0000256" key="10">
    <source>
        <dbReference type="ARBA" id="ARBA00023242"/>
    </source>
</evidence>
<evidence type="ECO:0000256" key="4">
    <source>
        <dbReference type="ARBA" id="ARBA00022603"/>
    </source>
</evidence>
<keyword evidence="4" id="KW-0489">Methyltransferase</keyword>
<sequence>MVAFDVSGTDVAAAAFDSISITNVCLQKKNDKVKKTIKVDVLESKYPDIPCKLQEREEAIAVRKIVLLFGVCRVNMVQAVEHNSVLEITQSDHTKSEATKKGKGNGRQGKNQTDQNSQKPKGKSSIPTGPISLKVKFGSRCLMDVVPLIDDHMDKQCTTGKEFKELPNVARNFDNRLEAELPSLHFPRCNGNLDNVYVSVSNICQSGKNISQDPVDKLLDFHHESPSQKGTSIDNRCSDSGTSPDSEVINLIPDAQINERDPEELNDLIPSRPSVAPVDVLSLRVYDRSKKGRKRDRLSKFASSGSKDFLSPDSMSNTQIFGQLIQGENVRGGSCYSDTSAPTIGRIGSGDISSTEIVSGELLPCSGVPDFSISCATSNFGSGVEGNICSSLGTESPETELSEKMVSCHDGQNIPKGEISNLSGKGRSKVPNPKSSKSRGSASKQKGNKEKQDNKLDVRHENDQVKSLSEVKHHPGTENEAPYGFGEVGSRNKTLSGGISDLDIMRSEVNQPYLQPRNAWVQCDDCQKWRRIATALADQIEETNCKCPFSLALMGIALATCAYGWTGSPVDWSRTCKDNLDRDMADCSIAQEKSNSEINAELEISDADGEEDGLGRRLNSNQSGQKKALVSHQSSWTLIKKNSFLHRSRKSQSIDEIMVCHCKPSDRRMGCGDGCLNRMLNVECVRGTCPCGERCSNQQFHKRNYAKLKCFKYGKKGYGLQLLEDVSEGQFLIEYVGEVLDLHAYEARQKEYAVKGHKHFYFMTLNGSEVIDACAKGNLGRFINHSCDPNCRTEKVIAFSTALYTWSKNLLSCSIQLLDGQWRGLHWTLCSKGYQEVEDFSLSLSLSAFHVSGERRVRVMGRSKRGEEVTFDYNYVRVFGAAAKICVCGSPHCRGYIGGDLQNEEVIVQADSDDDYPEPVVFFEDGDMGDELNKILSARSSYVTEIRTQGETPKNKCKLDEPFTGNLENSTQTHTGNIIKQENSNMDSSGVVFSLKIKEESNKLHNESPSSSLKRLESSEAMEGLESLLHSSVRPVRNSLQSEDITTETISEVKKECLDADKVSSALPSPNAMLSKSLRKKSGNGGASDESTKSSRRSASVKKGKSKDSAVMGKSKDSAVNFTSVPDKNNKLQIPQPKFKKPTHDSSNGRFEAVEEKLNELLDHDGGISKRRDASRCYLKLLLLTAASGDSCNGEAIQSNRDLSMILDALLKTKSRTVLVDIINKNGLQMLHNIMKRYRREFNKIPILRKLLKVLEYLAVREILSHEHINGGPSRPGVESFRDSILGLTDHKDKQVHQIARNFRDRWIRRPIRKSSCIDRDDQIDLHPCPRYNSCSPLQDHCGVKPSETEESTCHLMVESTTTDAGVLDGSSTSCVVRAPNGARKRKRNSRWDQEADLNLDQRIETNAADDRMQDIDDVPPGFSVPMKASRISCGASSSANCSLHEQSCEKHPHPMVTGQLQQRFISRLPVSYGVPLSIVQQFGSPQKERCDAWDVAPGVPFHPFPPLPTYPRDRRDPISSADRPGILSEPPQNPGQETHSCSPGHSAYNPPCLSRASLPQDGVNTQFDLERGLGKKDTLIRHVLHWQYRYLYLTEGTHCWKLEFRFQPKSLKESICLPISSTAKTAEGRIRGENKFDTPSRTIGELIAKFDSPGQDHSWRMRLRSVKKMNLESSPHPKQNPPRRNNEPASSAGMPKSVDTPPLPSSTQAVVELKGISDPERVHFITTKLKKTKMQVYGEHMYDRRGSWRRSATKNKKFEV</sequence>
<keyword evidence="6" id="KW-0949">S-adenosyl-L-methionine</keyword>
<feature type="region of interest" description="Disordered" evidence="11">
    <location>
        <begin position="1505"/>
        <end position="1547"/>
    </location>
</feature>
<feature type="region of interest" description="Disordered" evidence="11">
    <location>
        <begin position="1064"/>
        <end position="1148"/>
    </location>
</feature>
<dbReference type="GO" id="GO:0005694">
    <property type="term" value="C:chromosome"/>
    <property type="evidence" value="ECO:0007669"/>
    <property type="project" value="UniProtKB-SubCell"/>
</dbReference>
<protein>
    <recommendedName>
        <fullName evidence="18">Histone-lysine N-methyltransferase ASHH2</fullName>
    </recommendedName>
</protein>
<keyword evidence="3" id="KW-0158">Chromosome</keyword>
<feature type="domain" description="CW-type" evidence="14">
    <location>
        <begin position="514"/>
        <end position="595"/>
    </location>
</feature>
<feature type="region of interest" description="Disordered" evidence="11">
    <location>
        <begin position="953"/>
        <end position="972"/>
    </location>
</feature>
<feature type="compositionally biased region" description="Polar residues" evidence="11">
    <location>
        <begin position="1118"/>
        <end position="1133"/>
    </location>
</feature>
<evidence type="ECO:0000256" key="1">
    <source>
        <dbReference type="ARBA" id="ARBA00004123"/>
    </source>
</evidence>
<evidence type="ECO:0000256" key="6">
    <source>
        <dbReference type="ARBA" id="ARBA00022691"/>
    </source>
</evidence>
<feature type="region of interest" description="Disordered" evidence="11">
    <location>
        <begin position="91"/>
        <end position="131"/>
    </location>
</feature>
<evidence type="ECO:0000256" key="2">
    <source>
        <dbReference type="ARBA" id="ARBA00004286"/>
    </source>
</evidence>
<feature type="region of interest" description="Disordered" evidence="11">
    <location>
        <begin position="222"/>
        <end position="247"/>
    </location>
</feature>
<dbReference type="InterPro" id="IPR046341">
    <property type="entry name" value="SET_dom_sf"/>
</dbReference>
<dbReference type="GO" id="GO:0008270">
    <property type="term" value="F:zinc ion binding"/>
    <property type="evidence" value="ECO:0007669"/>
    <property type="project" value="UniProtKB-KW"/>
</dbReference>
<evidence type="ECO:0000259" key="15">
    <source>
        <dbReference type="PROSITE" id="PS51215"/>
    </source>
</evidence>
<dbReference type="InterPro" id="IPR006560">
    <property type="entry name" value="AWS_dom"/>
</dbReference>
<dbReference type="Gene3D" id="3.30.40.100">
    <property type="match status" value="1"/>
</dbReference>
<feature type="domain" description="SET" evidence="12">
    <location>
        <begin position="706"/>
        <end position="874"/>
    </location>
</feature>
<dbReference type="SMART" id="SM00570">
    <property type="entry name" value="AWS"/>
    <property type="match status" value="1"/>
</dbReference>
<feature type="domain" description="AWS" evidence="15">
    <location>
        <begin position="655"/>
        <end position="704"/>
    </location>
</feature>
<reference evidence="16" key="1">
    <citation type="submission" date="2023-12" db="EMBL/GenBank/DDBJ databases">
        <title>Genome assembly of Anisodus tanguticus.</title>
        <authorList>
            <person name="Wang Y.-J."/>
        </authorList>
    </citation>
    <scope>NUCLEOTIDE SEQUENCE</scope>
    <source>
        <strain evidence="16">KB-2021</strain>
        <tissue evidence="16">Leaf</tissue>
    </source>
</reference>
<dbReference type="SMART" id="SM00317">
    <property type="entry name" value="SET"/>
    <property type="match status" value="1"/>
</dbReference>
<evidence type="ECO:0000256" key="9">
    <source>
        <dbReference type="ARBA" id="ARBA00022833"/>
    </source>
</evidence>
<evidence type="ECO:0000313" key="17">
    <source>
        <dbReference type="Proteomes" id="UP001291623"/>
    </source>
</evidence>
<keyword evidence="7" id="KW-0479">Metal-binding</keyword>
<dbReference type="PANTHER" id="PTHR22884">
    <property type="entry name" value="SET DOMAIN PROTEINS"/>
    <property type="match status" value="1"/>
</dbReference>
<feature type="region of interest" description="Disordered" evidence="11">
    <location>
        <begin position="1671"/>
        <end position="1715"/>
    </location>
</feature>
<accession>A0AAE1US20</accession>
<evidence type="ECO:0000256" key="5">
    <source>
        <dbReference type="ARBA" id="ARBA00022679"/>
    </source>
</evidence>
<evidence type="ECO:0000256" key="11">
    <source>
        <dbReference type="SAM" id="MobiDB-lite"/>
    </source>
</evidence>
<dbReference type="SUPFAM" id="SSF82199">
    <property type="entry name" value="SET domain"/>
    <property type="match status" value="2"/>
</dbReference>
<dbReference type="EMBL" id="JAVYJV010000022">
    <property type="protein sequence ID" value="KAK4340987.1"/>
    <property type="molecule type" value="Genomic_DNA"/>
</dbReference>
<evidence type="ECO:0000256" key="8">
    <source>
        <dbReference type="ARBA" id="ARBA00022771"/>
    </source>
</evidence>
<dbReference type="Proteomes" id="UP001291623">
    <property type="component" value="Unassembled WGS sequence"/>
</dbReference>
<dbReference type="InterPro" id="IPR003616">
    <property type="entry name" value="Post-SET_dom"/>
</dbReference>